<proteinExistence type="predicted"/>
<feature type="region of interest" description="Disordered" evidence="1">
    <location>
        <begin position="266"/>
        <end position="291"/>
    </location>
</feature>
<reference evidence="2" key="1">
    <citation type="journal article" date="2021" name="Proc. Natl. Acad. Sci. U.S.A.">
        <title>A Catalog of Tens of Thousands of Viruses from Human Metagenomes Reveals Hidden Associations with Chronic Diseases.</title>
        <authorList>
            <person name="Tisza M.J."/>
            <person name="Buck C.B."/>
        </authorList>
    </citation>
    <scope>NUCLEOTIDE SEQUENCE</scope>
    <source>
        <strain evidence="2">CtT1Q6</strain>
    </source>
</reference>
<dbReference type="InterPro" id="IPR021451">
    <property type="entry name" value="DUF3102"/>
</dbReference>
<organism evidence="2">
    <name type="scientific">Myoviridae sp. ctT1Q6</name>
    <dbReference type="NCBI Taxonomy" id="2823546"/>
    <lineage>
        <taxon>Viruses</taxon>
        <taxon>Duplodnaviria</taxon>
        <taxon>Heunggongvirae</taxon>
        <taxon>Uroviricota</taxon>
        <taxon>Caudoviricetes</taxon>
    </lineage>
</organism>
<dbReference type="EMBL" id="BK014708">
    <property type="protein sequence ID" value="DAD68754.1"/>
    <property type="molecule type" value="Genomic_DNA"/>
</dbReference>
<name>A0A8S5LFP4_9CAUD</name>
<sequence length="291" mass="32654">MSNEVEVMDAVAVQNYQAAHSVMVMEQWGNGEVYSEERWIKRSRLAVRQTMEGMFELGRALIVLKEHTEHGRFENITKEQFGIGKMEASRLMRATQRFATPQMQKAAPKLMDLGKSKLLELLVEEDVTLVGLAEGEEVNGMTLDDVDRMTVRELRVALRESRETAEAKDKVIADKNKKVDELAEKLSKKQTGVKEPKPADVGIELTMQLGSLEVGIRSQISRLREMFEQMAAHGEAHGFDHRAKMVGTLNQIILDCEQLRESYALPTEAPTDNVPEWLGGETGEGDEPGND</sequence>
<protein>
    <recommendedName>
        <fullName evidence="3">DUF3102 domain-containing protein</fullName>
    </recommendedName>
</protein>
<evidence type="ECO:0000256" key="1">
    <source>
        <dbReference type="SAM" id="MobiDB-lite"/>
    </source>
</evidence>
<evidence type="ECO:0000313" key="2">
    <source>
        <dbReference type="EMBL" id="DAD68754.1"/>
    </source>
</evidence>
<evidence type="ECO:0008006" key="3">
    <source>
        <dbReference type="Google" id="ProtNLM"/>
    </source>
</evidence>
<accession>A0A8S5LFP4</accession>
<dbReference type="Pfam" id="PF11300">
    <property type="entry name" value="DUF3102"/>
    <property type="match status" value="1"/>
</dbReference>